<comment type="similarity">
    <text evidence="1">Belongs to the UDP-glycosyltransferase family.</text>
</comment>
<accession>A0A653DV27</accession>
<dbReference type="PANTHER" id="PTHR48043">
    <property type="entry name" value="EG:EG0003.4 PROTEIN-RELATED"/>
    <property type="match status" value="1"/>
</dbReference>
<dbReference type="GO" id="GO:0008194">
    <property type="term" value="F:UDP-glycosyltransferase activity"/>
    <property type="evidence" value="ECO:0007669"/>
    <property type="project" value="TreeGrafter"/>
</dbReference>
<evidence type="ECO:0000256" key="3">
    <source>
        <dbReference type="ARBA" id="ARBA00022679"/>
    </source>
</evidence>
<evidence type="ECO:0000256" key="2">
    <source>
        <dbReference type="ARBA" id="ARBA00022676"/>
    </source>
</evidence>
<proteinExistence type="inferred from homology"/>
<reference evidence="4 5" key="1">
    <citation type="submission" date="2019-01" db="EMBL/GenBank/DDBJ databases">
        <authorList>
            <person name="Sayadi A."/>
        </authorList>
    </citation>
    <scope>NUCLEOTIDE SEQUENCE [LARGE SCALE GENOMIC DNA]</scope>
</reference>
<protein>
    <recommendedName>
        <fullName evidence="6">Glucuronosyltransferase</fullName>
    </recommendedName>
</protein>
<keyword evidence="5" id="KW-1185">Reference proteome</keyword>
<dbReference type="Proteomes" id="UP000410492">
    <property type="component" value="Unassembled WGS sequence"/>
</dbReference>
<dbReference type="AlphaFoldDB" id="A0A653DV27"/>
<dbReference type="SUPFAM" id="SSF53756">
    <property type="entry name" value="UDP-Glycosyltransferase/glycogen phosphorylase"/>
    <property type="match status" value="1"/>
</dbReference>
<sequence length="217" mass="25024">MLWLTTTVQASYLLCFAHCYNLLFIFPTCYPSHHMLGDALAKGLAEAGHDVTMISSFKTKDPPKNGKMREILLTESSNNKDESLNFFDVEENVLDDILIDNLIGEKLVMKVLQHPKMQNLIRSNRKFDAVIMEQFFNEALKPLAKHFNAHLILFSTVGPKMWVNEFVGSPSPSSYIPDWSLDYSIEMNLFQRTWNLVVQTIFYVNNHLIFYPGQKKI</sequence>
<gene>
    <name evidence="4" type="ORF">CALMAC_LOCUS20086</name>
</gene>
<organism evidence="4 5">
    <name type="scientific">Callosobruchus maculatus</name>
    <name type="common">Southern cowpea weevil</name>
    <name type="synonym">Pulse bruchid</name>
    <dbReference type="NCBI Taxonomy" id="64391"/>
    <lineage>
        <taxon>Eukaryota</taxon>
        <taxon>Metazoa</taxon>
        <taxon>Ecdysozoa</taxon>
        <taxon>Arthropoda</taxon>
        <taxon>Hexapoda</taxon>
        <taxon>Insecta</taxon>
        <taxon>Pterygota</taxon>
        <taxon>Neoptera</taxon>
        <taxon>Endopterygota</taxon>
        <taxon>Coleoptera</taxon>
        <taxon>Polyphaga</taxon>
        <taxon>Cucujiformia</taxon>
        <taxon>Chrysomeloidea</taxon>
        <taxon>Chrysomelidae</taxon>
        <taxon>Bruchinae</taxon>
        <taxon>Bruchini</taxon>
        <taxon>Callosobruchus</taxon>
    </lineage>
</organism>
<dbReference type="EMBL" id="CAACVG010014457">
    <property type="protein sequence ID" value="VEN63191.1"/>
    <property type="molecule type" value="Genomic_DNA"/>
</dbReference>
<name>A0A653DV27_CALMS</name>
<dbReference type="PANTHER" id="PTHR48043:SF159">
    <property type="entry name" value="EG:EG0003.4 PROTEIN-RELATED"/>
    <property type="match status" value="1"/>
</dbReference>
<keyword evidence="2" id="KW-0328">Glycosyltransferase</keyword>
<dbReference type="InterPro" id="IPR050271">
    <property type="entry name" value="UDP-glycosyltransferase"/>
</dbReference>
<evidence type="ECO:0000256" key="1">
    <source>
        <dbReference type="ARBA" id="ARBA00009995"/>
    </source>
</evidence>
<keyword evidence="3" id="KW-0808">Transferase</keyword>
<evidence type="ECO:0008006" key="6">
    <source>
        <dbReference type="Google" id="ProtNLM"/>
    </source>
</evidence>
<evidence type="ECO:0000313" key="5">
    <source>
        <dbReference type="Proteomes" id="UP000410492"/>
    </source>
</evidence>
<dbReference type="OrthoDB" id="5835829at2759"/>
<feature type="non-terminal residue" evidence="4">
    <location>
        <position position="217"/>
    </location>
</feature>
<evidence type="ECO:0000313" key="4">
    <source>
        <dbReference type="EMBL" id="VEN63191.1"/>
    </source>
</evidence>